<dbReference type="Proteomes" id="UP000001882">
    <property type="component" value="Chromosome"/>
</dbReference>
<reference evidence="2" key="3">
    <citation type="journal article" date="2011" name="PLoS ONE">
        <title>Genome sequence of a mesophilic hydrogenotrophic methanogen Methanocella paludicola, the first cultivated representative of the order Methanocellales.</title>
        <authorList>
            <person name="Sakai S."/>
            <person name="Takaki Y."/>
            <person name="Shimamura S."/>
            <person name="Sekine M."/>
            <person name="Tajima T."/>
            <person name="Kosugi H."/>
            <person name="Ichikawa N."/>
            <person name="Tasumi E."/>
            <person name="Hiraki A.T."/>
            <person name="Shimizu A."/>
            <person name="Kato Y."/>
            <person name="Nishiko R."/>
            <person name="Mori K."/>
            <person name="Fujita N."/>
            <person name="Imachi H."/>
            <person name="Takai K."/>
        </authorList>
    </citation>
    <scope>NUCLEOTIDE SEQUENCE [LARGE SCALE GENOMIC DNA]</scope>
    <source>
        <strain evidence="2">DSM 17711 / JCM 13418 / NBRC 101707 / SANAE</strain>
    </source>
</reference>
<dbReference type="RefSeq" id="WP_012899651.1">
    <property type="nucleotide sequence ID" value="NC_013665.1"/>
</dbReference>
<proteinExistence type="predicted"/>
<evidence type="ECO:0000313" key="2">
    <source>
        <dbReference type="Proteomes" id="UP000001882"/>
    </source>
</evidence>
<dbReference type="EMBL" id="AP011532">
    <property type="protein sequence ID" value="BAI60972.1"/>
    <property type="molecule type" value="Genomic_DNA"/>
</dbReference>
<reference evidence="1 2" key="1">
    <citation type="journal article" date="2007" name="Appl. Environ. Microbiol.">
        <title>Isolation of key methanogens for global methane emission from rice paddy fields: a novel isolate affiliated with the clone cluster rice cluster I.</title>
        <authorList>
            <person name="Sakai S."/>
            <person name="Imachi H."/>
            <person name="Sekiguchi Y."/>
            <person name="Ohashi A."/>
            <person name="Harada H."/>
            <person name="Kamagata Y."/>
        </authorList>
    </citation>
    <scope>NUCLEOTIDE SEQUENCE [LARGE SCALE GENOMIC DNA]</scope>
    <source>
        <strain evidence="2">DSM 17711 / JCM 13418 / NBRC 101707 / SANAE</strain>
    </source>
</reference>
<sequence length="155" mass="18020">MTLRAADRYFALERLHSNYDKTDTYIAEDPVSGQVIRLRYDPFDGSIGSITLDDITEQVNGGEKGRGPCEHYKIDYENFVTLNSQGVLGVEYPIIHLDTDPAGFLYVRIYYDENRKYKSNDGERWYYGTIEFIEELFPNSDDEEEAIEEFDEAQQ</sequence>
<accession>D1YX00</accession>
<protein>
    <submittedName>
        <fullName evidence="1">Uncharacterized protein</fullName>
    </submittedName>
</protein>
<dbReference type="STRING" id="304371.MCP_0900"/>
<evidence type="ECO:0000313" key="1">
    <source>
        <dbReference type="EMBL" id="BAI60972.1"/>
    </source>
</evidence>
<reference evidence="1 2" key="2">
    <citation type="journal article" date="2008" name="Int. J. Syst. Evol. Microbiol.">
        <title>Methanocella paludicola gen. nov., sp. nov., a methane-producing archaeon, the first isolate of the lineage 'Rice Cluster I', and proposal of the new archaeal order Methanocellales ord. nov.</title>
        <authorList>
            <person name="Sakai S."/>
            <person name="Imachi H."/>
            <person name="Hanada S."/>
            <person name="Ohashi A."/>
            <person name="Harada H."/>
            <person name="Kamagata Y."/>
        </authorList>
    </citation>
    <scope>NUCLEOTIDE SEQUENCE [LARGE SCALE GENOMIC DNA]</scope>
    <source>
        <strain evidence="2">DSM 17711 / JCM 13418 / NBRC 101707 / SANAE</strain>
    </source>
</reference>
<dbReference type="GeneID" id="8680931"/>
<gene>
    <name evidence="1" type="ordered locus">MCP_0900</name>
</gene>
<keyword evidence="2" id="KW-1185">Reference proteome</keyword>
<dbReference type="KEGG" id="mpd:MCP_0900"/>
<dbReference type="InParanoid" id="D1YX00"/>
<dbReference type="AlphaFoldDB" id="D1YX00"/>
<organism evidence="1 2">
    <name type="scientific">Methanocella paludicola (strain DSM 17711 / JCM 13418 / NBRC 101707 / SANAE)</name>
    <dbReference type="NCBI Taxonomy" id="304371"/>
    <lineage>
        <taxon>Archaea</taxon>
        <taxon>Methanobacteriati</taxon>
        <taxon>Methanobacteriota</taxon>
        <taxon>Stenosarchaea group</taxon>
        <taxon>Methanomicrobia</taxon>
        <taxon>Methanocellales</taxon>
        <taxon>Methanocellaceae</taxon>
        <taxon>Methanocella</taxon>
    </lineage>
</organism>
<name>D1YX00_METPS</name>